<reference evidence="2" key="1">
    <citation type="submission" date="2019-04" db="EMBL/GenBank/DDBJ databases">
        <title>Genome assembly of Zosterops borbonicus 15179.</title>
        <authorList>
            <person name="Leroy T."/>
            <person name="Anselmetti Y."/>
            <person name="Tilak M.-K."/>
            <person name="Nabholz B."/>
        </authorList>
    </citation>
    <scope>NUCLEOTIDE SEQUENCE</scope>
    <source>
        <strain evidence="2">HGM_15179</strain>
        <tissue evidence="2">Muscle</tissue>
    </source>
</reference>
<dbReference type="EMBL" id="SWJQ01000132">
    <property type="protein sequence ID" value="TRZ21108.1"/>
    <property type="molecule type" value="Genomic_DNA"/>
</dbReference>
<organism evidence="2 3">
    <name type="scientific">Zosterops borbonicus</name>
    <dbReference type="NCBI Taxonomy" id="364589"/>
    <lineage>
        <taxon>Eukaryota</taxon>
        <taxon>Metazoa</taxon>
        <taxon>Chordata</taxon>
        <taxon>Craniata</taxon>
        <taxon>Vertebrata</taxon>
        <taxon>Euteleostomi</taxon>
        <taxon>Archelosauria</taxon>
        <taxon>Archosauria</taxon>
        <taxon>Dinosauria</taxon>
        <taxon>Saurischia</taxon>
        <taxon>Theropoda</taxon>
        <taxon>Coelurosauria</taxon>
        <taxon>Aves</taxon>
        <taxon>Neognathae</taxon>
        <taxon>Neoaves</taxon>
        <taxon>Telluraves</taxon>
        <taxon>Australaves</taxon>
        <taxon>Passeriformes</taxon>
        <taxon>Sylvioidea</taxon>
        <taxon>Zosteropidae</taxon>
        <taxon>Zosterops</taxon>
    </lineage>
</organism>
<feature type="region of interest" description="Disordered" evidence="1">
    <location>
        <begin position="1"/>
        <end position="50"/>
    </location>
</feature>
<accession>A0A8K1LPK1</accession>
<proteinExistence type="predicted"/>
<evidence type="ECO:0000313" key="3">
    <source>
        <dbReference type="Proteomes" id="UP000796761"/>
    </source>
</evidence>
<dbReference type="AlphaFoldDB" id="A0A8K1LPK1"/>
<feature type="compositionally biased region" description="Basic and acidic residues" evidence="1">
    <location>
        <begin position="1"/>
        <end position="14"/>
    </location>
</feature>
<evidence type="ECO:0000256" key="1">
    <source>
        <dbReference type="SAM" id="MobiDB-lite"/>
    </source>
</evidence>
<sequence>MGREETHKAQERELQTPAYGKNQLHSPIRAEAGKQLGEGPRGPGGHQIEHEAAEKTRCILCVASKAEDCDSAPVKPHLEYGIWGELIKEKDGLAGVGPVRDHEDDQRTGVSFMQREPERPGIVPPGKEKVWGNLISVHKYLTGRTEEKPSFSL</sequence>
<gene>
    <name evidence="2" type="ORF">HGM15179_005969</name>
</gene>
<comment type="caution">
    <text evidence="2">The sequence shown here is derived from an EMBL/GenBank/DDBJ whole genome shotgun (WGS) entry which is preliminary data.</text>
</comment>
<keyword evidence="3" id="KW-1185">Reference proteome</keyword>
<evidence type="ECO:0000313" key="2">
    <source>
        <dbReference type="EMBL" id="TRZ21108.1"/>
    </source>
</evidence>
<protein>
    <submittedName>
        <fullName evidence="2">Uncharacterized protein</fullName>
    </submittedName>
</protein>
<dbReference type="Proteomes" id="UP000796761">
    <property type="component" value="Unassembled WGS sequence"/>
</dbReference>
<name>A0A8K1LPK1_9PASS</name>